<feature type="non-terminal residue" evidence="1">
    <location>
        <position position="1"/>
    </location>
</feature>
<sequence>GCAKQIHFTLPESLWEEKKAFFSSFAFREAEKSGRQYRLFDDELHCTASFDMVWKSVMKKLPKLTASLEINGSSQDSDLLVSLRPRFADSILQGRKTVEVRRSFSAKWLGHRIALYAGAPISSIVGEAVIEQLVEDTPMSIWNRFGSSMDCTKNEFDAYATGANKLFALLLGSVRPYRRPLSLGTARSLVGKQLLPPRSYARLKVDSPWARAIPIAGMLQRAEGV</sequence>
<dbReference type="InterPro" id="IPR015947">
    <property type="entry name" value="PUA-like_sf"/>
</dbReference>
<dbReference type="EMBL" id="AUZX01014721">
    <property type="protein sequence ID" value="EQD31425.1"/>
    <property type="molecule type" value="Genomic_DNA"/>
</dbReference>
<protein>
    <submittedName>
        <fullName evidence="1">Uncharacterized protein</fullName>
    </submittedName>
</protein>
<dbReference type="Gene3D" id="2.30.130.30">
    <property type="entry name" value="Hypothetical protein"/>
    <property type="match status" value="1"/>
</dbReference>
<proteinExistence type="predicted"/>
<organism evidence="1">
    <name type="scientific">mine drainage metagenome</name>
    <dbReference type="NCBI Taxonomy" id="410659"/>
    <lineage>
        <taxon>unclassified sequences</taxon>
        <taxon>metagenomes</taxon>
        <taxon>ecological metagenomes</taxon>
    </lineage>
</organism>
<gene>
    <name evidence="1" type="ORF">B1A_19948</name>
</gene>
<name>T0ZNQ9_9ZZZZ</name>
<reference evidence="1" key="1">
    <citation type="submission" date="2013-08" db="EMBL/GenBank/DDBJ databases">
        <authorList>
            <person name="Mendez C."/>
            <person name="Richter M."/>
            <person name="Ferrer M."/>
            <person name="Sanchez J."/>
        </authorList>
    </citation>
    <scope>NUCLEOTIDE SEQUENCE</scope>
</reference>
<accession>T0ZNQ9</accession>
<evidence type="ECO:0000313" key="1">
    <source>
        <dbReference type="EMBL" id="EQD31425.1"/>
    </source>
</evidence>
<reference evidence="1" key="2">
    <citation type="journal article" date="2014" name="ISME J.">
        <title>Microbial stratification in low pH oxic and suboxic macroscopic growths along an acid mine drainage.</title>
        <authorList>
            <person name="Mendez-Garcia C."/>
            <person name="Mesa V."/>
            <person name="Sprenger R.R."/>
            <person name="Richter M."/>
            <person name="Diez M.S."/>
            <person name="Solano J."/>
            <person name="Bargiela R."/>
            <person name="Golyshina O.V."/>
            <person name="Manteca A."/>
            <person name="Ramos J.L."/>
            <person name="Gallego J.R."/>
            <person name="Llorente I."/>
            <person name="Martins Dos Santos V.A."/>
            <person name="Jensen O.N."/>
            <person name="Pelaez A.I."/>
            <person name="Sanchez J."/>
            <person name="Ferrer M."/>
        </authorList>
    </citation>
    <scope>NUCLEOTIDE SEQUENCE</scope>
</reference>
<comment type="caution">
    <text evidence="1">The sequence shown here is derived from an EMBL/GenBank/DDBJ whole genome shotgun (WGS) entry which is preliminary data.</text>
</comment>
<dbReference type="SUPFAM" id="SSF88697">
    <property type="entry name" value="PUA domain-like"/>
    <property type="match status" value="1"/>
</dbReference>
<dbReference type="AlphaFoldDB" id="T0ZNQ9"/>